<reference evidence="3" key="1">
    <citation type="submission" date="2019-10" db="EMBL/GenBank/DDBJ databases">
        <title>Streptomyces sp. nov., a novel actinobacterium isolated from alkaline environment.</title>
        <authorList>
            <person name="Golinska P."/>
        </authorList>
    </citation>
    <scope>NUCLEOTIDE SEQUENCE [LARGE SCALE GENOMIC DNA]</scope>
    <source>
        <strain evidence="3">DSM 42118</strain>
    </source>
</reference>
<sequence>MWFQKHTIEPDHEPDAEPITFAAQYAVCEEVGPAGEDDETGTDWMLGHLRAHPEHLTYREIVTRPYRAAPGDRL</sequence>
<accession>A0A7W3TDM8</accession>
<gene>
    <name evidence="2" type="ORF">FNQ90_11815</name>
</gene>
<protein>
    <recommendedName>
        <fullName evidence="1">DUF7848 domain-containing protein</fullName>
    </recommendedName>
</protein>
<keyword evidence="3" id="KW-1185">Reference proteome</keyword>
<name>A0A7W3TDM8_9ACTN</name>
<feature type="domain" description="DUF7848" evidence="1">
    <location>
        <begin position="2"/>
        <end position="72"/>
    </location>
</feature>
<dbReference type="InterPro" id="IPR057170">
    <property type="entry name" value="DUF7848"/>
</dbReference>
<organism evidence="2 3">
    <name type="scientific">Streptomyces alkaliphilus</name>
    <dbReference type="NCBI Taxonomy" id="1472722"/>
    <lineage>
        <taxon>Bacteria</taxon>
        <taxon>Bacillati</taxon>
        <taxon>Actinomycetota</taxon>
        <taxon>Actinomycetes</taxon>
        <taxon>Kitasatosporales</taxon>
        <taxon>Streptomycetaceae</taxon>
        <taxon>Streptomyces</taxon>
    </lineage>
</organism>
<proteinExistence type="predicted"/>
<dbReference type="Pfam" id="PF25232">
    <property type="entry name" value="DUF7848"/>
    <property type="match status" value="1"/>
</dbReference>
<dbReference type="Proteomes" id="UP000538929">
    <property type="component" value="Unassembled WGS sequence"/>
</dbReference>
<evidence type="ECO:0000313" key="3">
    <source>
        <dbReference type="Proteomes" id="UP000538929"/>
    </source>
</evidence>
<evidence type="ECO:0000259" key="1">
    <source>
        <dbReference type="Pfam" id="PF25232"/>
    </source>
</evidence>
<evidence type="ECO:0000313" key="2">
    <source>
        <dbReference type="EMBL" id="MBB0244772.1"/>
    </source>
</evidence>
<comment type="caution">
    <text evidence="2">The sequence shown here is derived from an EMBL/GenBank/DDBJ whole genome shotgun (WGS) entry which is preliminary data.</text>
</comment>
<dbReference type="AlphaFoldDB" id="A0A7W3TDM8"/>
<dbReference type="EMBL" id="VKHT01000311">
    <property type="protein sequence ID" value="MBB0244772.1"/>
    <property type="molecule type" value="Genomic_DNA"/>
</dbReference>